<dbReference type="InterPro" id="IPR050598">
    <property type="entry name" value="AminoAcid_Transporter"/>
</dbReference>
<dbReference type="FunFam" id="1.20.1740.10:FF:000003">
    <property type="entry name" value="Y+L amino acid transporter 1 isoform X1"/>
    <property type="match status" value="1"/>
</dbReference>
<dbReference type="PIRSF" id="PIRSF006060">
    <property type="entry name" value="AA_transporter"/>
    <property type="match status" value="1"/>
</dbReference>
<evidence type="ECO:0000313" key="10">
    <source>
        <dbReference type="EMBL" id="CAD7279059.1"/>
    </source>
</evidence>
<evidence type="ECO:0000256" key="1">
    <source>
        <dbReference type="ARBA" id="ARBA00004651"/>
    </source>
</evidence>
<feature type="region of interest" description="Disordered" evidence="8">
    <location>
        <begin position="1"/>
        <end position="26"/>
    </location>
</feature>
<dbReference type="AlphaFoldDB" id="A0A7R9BR30"/>
<reference evidence="10" key="1">
    <citation type="submission" date="2020-11" db="EMBL/GenBank/DDBJ databases">
        <authorList>
            <person name="Tran Van P."/>
        </authorList>
    </citation>
    <scope>NUCLEOTIDE SEQUENCE</scope>
</reference>
<keyword evidence="4" id="KW-1003">Cell membrane</keyword>
<sequence length="380" mass="41596">MGEGKNSYSPADKEEREKMMPDGEGPSALQIDEGTPALKPKLGLMNGVTVIVGSIIGSGIFISPTGVLKGTGSSGMALIMWTVCGIFSTIGAYCYCELGCMITKSGADYAYIMEAFGPFCGFLRLWVECMIVRPASQAIVSLTFAIYALRPFYADCESPDDAQRLLAASCIFILTAVNCWDVKWATRVQDVFTFAKVIALIIIIIAGMYELCQGHFEHFNFENTETDIKKISLAAYAGLFAYNGWNYLNYIVEELIDPLKNLPRAVAISCTLVTVIYVLTNVAFFTAMSPLEMLESQAVAVTFADKLFGMVSFTIPIFVAMSTFGAVNGILLTSSRLFYVGAREGQMPEILTHIQLTRATPAPAVLFQIVLRRCKRRTDA</sequence>
<evidence type="ECO:0000256" key="4">
    <source>
        <dbReference type="ARBA" id="ARBA00022475"/>
    </source>
</evidence>
<dbReference type="Proteomes" id="UP000678499">
    <property type="component" value="Unassembled WGS sequence"/>
</dbReference>
<dbReference type="Gene3D" id="1.20.1740.10">
    <property type="entry name" value="Amino acid/polyamine transporter I"/>
    <property type="match status" value="1"/>
</dbReference>
<dbReference type="PANTHER" id="PTHR11785">
    <property type="entry name" value="AMINO ACID TRANSPORTER"/>
    <property type="match status" value="1"/>
</dbReference>
<feature type="transmembrane region" description="Helical" evidence="9">
    <location>
        <begin position="191"/>
        <end position="212"/>
    </location>
</feature>
<dbReference type="OrthoDB" id="10062876at2759"/>
<evidence type="ECO:0000256" key="5">
    <source>
        <dbReference type="ARBA" id="ARBA00022692"/>
    </source>
</evidence>
<proteinExistence type="inferred from homology"/>
<feature type="compositionally biased region" description="Basic and acidic residues" evidence="8">
    <location>
        <begin position="11"/>
        <end position="21"/>
    </location>
</feature>
<accession>A0A7R9BR30</accession>
<keyword evidence="5 9" id="KW-0812">Transmembrane</keyword>
<evidence type="ECO:0000256" key="3">
    <source>
        <dbReference type="ARBA" id="ARBA00022448"/>
    </source>
</evidence>
<feature type="transmembrane region" description="Helical" evidence="9">
    <location>
        <begin position="264"/>
        <end position="286"/>
    </location>
</feature>
<dbReference type="InterPro" id="IPR002293">
    <property type="entry name" value="AA/rel_permease1"/>
</dbReference>
<keyword evidence="11" id="KW-1185">Reference proteome</keyword>
<comment type="subcellular location">
    <subcellularLocation>
        <location evidence="1">Cell membrane</location>
        <topology evidence="1">Multi-pass membrane protein</topology>
    </subcellularLocation>
</comment>
<feature type="transmembrane region" description="Helical" evidence="9">
    <location>
        <begin position="307"/>
        <end position="330"/>
    </location>
</feature>
<keyword evidence="7 9" id="KW-0472">Membrane</keyword>
<evidence type="ECO:0000256" key="8">
    <source>
        <dbReference type="SAM" id="MobiDB-lite"/>
    </source>
</evidence>
<protein>
    <recommendedName>
        <fullName evidence="12">Y+L amino acid transporter 2</fullName>
    </recommendedName>
</protein>
<evidence type="ECO:0000256" key="9">
    <source>
        <dbReference type="SAM" id="Phobius"/>
    </source>
</evidence>
<name>A0A7R9BR30_9CRUS</name>
<evidence type="ECO:0000256" key="7">
    <source>
        <dbReference type="ARBA" id="ARBA00023136"/>
    </source>
</evidence>
<dbReference type="GO" id="GO:0015179">
    <property type="term" value="F:L-amino acid transmembrane transporter activity"/>
    <property type="evidence" value="ECO:0007669"/>
    <property type="project" value="TreeGrafter"/>
</dbReference>
<dbReference type="PANTHER" id="PTHR11785:SF531">
    <property type="entry name" value="LARGE NEUTRAL AMINO ACIDS TRANSPORTER SMALL SUBUNIT 1"/>
    <property type="match status" value="1"/>
</dbReference>
<gene>
    <name evidence="10" type="ORF">NMOB1V02_LOCUS6743</name>
</gene>
<evidence type="ECO:0000256" key="2">
    <source>
        <dbReference type="ARBA" id="ARBA00007040"/>
    </source>
</evidence>
<feature type="transmembrane region" description="Helical" evidence="9">
    <location>
        <begin position="75"/>
        <end position="96"/>
    </location>
</feature>
<dbReference type="GO" id="GO:0005886">
    <property type="term" value="C:plasma membrane"/>
    <property type="evidence" value="ECO:0007669"/>
    <property type="project" value="UniProtKB-SubCell"/>
</dbReference>
<evidence type="ECO:0000256" key="6">
    <source>
        <dbReference type="ARBA" id="ARBA00022989"/>
    </source>
</evidence>
<feature type="transmembrane region" description="Helical" evidence="9">
    <location>
        <begin position="233"/>
        <end position="252"/>
    </location>
</feature>
<organism evidence="10">
    <name type="scientific">Notodromas monacha</name>
    <dbReference type="NCBI Taxonomy" id="399045"/>
    <lineage>
        <taxon>Eukaryota</taxon>
        <taxon>Metazoa</taxon>
        <taxon>Ecdysozoa</taxon>
        <taxon>Arthropoda</taxon>
        <taxon>Crustacea</taxon>
        <taxon>Oligostraca</taxon>
        <taxon>Ostracoda</taxon>
        <taxon>Podocopa</taxon>
        <taxon>Podocopida</taxon>
        <taxon>Cypridocopina</taxon>
        <taxon>Cypridoidea</taxon>
        <taxon>Cyprididae</taxon>
        <taxon>Notodromas</taxon>
    </lineage>
</organism>
<dbReference type="EMBL" id="CAJPEX010001459">
    <property type="protein sequence ID" value="CAG0919211.1"/>
    <property type="molecule type" value="Genomic_DNA"/>
</dbReference>
<feature type="transmembrane region" description="Helical" evidence="9">
    <location>
        <begin position="44"/>
        <end position="63"/>
    </location>
</feature>
<evidence type="ECO:0000313" key="11">
    <source>
        <dbReference type="Proteomes" id="UP000678499"/>
    </source>
</evidence>
<evidence type="ECO:0008006" key="12">
    <source>
        <dbReference type="Google" id="ProtNLM"/>
    </source>
</evidence>
<comment type="similarity">
    <text evidence="2">Belongs to the amino acid-polyamine-organocation (APC) superfamily. L-type amino acid transporter (LAT) (TC 2.A.3.8) family.</text>
</comment>
<dbReference type="Pfam" id="PF13520">
    <property type="entry name" value="AA_permease_2"/>
    <property type="match status" value="1"/>
</dbReference>
<dbReference type="EMBL" id="OA883496">
    <property type="protein sequence ID" value="CAD7279059.1"/>
    <property type="molecule type" value="Genomic_DNA"/>
</dbReference>
<keyword evidence="6 9" id="KW-1133">Transmembrane helix</keyword>
<keyword evidence="3" id="KW-0813">Transport</keyword>